<keyword evidence="4" id="KW-0732">Signal</keyword>
<dbReference type="AlphaFoldDB" id="A0A5N3PE86"/>
<protein>
    <submittedName>
        <fullName evidence="5">ABC transporter substrate-binding protein</fullName>
    </submittedName>
</protein>
<dbReference type="InterPro" id="IPR050490">
    <property type="entry name" value="Bact_solute-bd_prot1"/>
</dbReference>
<dbReference type="RefSeq" id="WP_150942838.1">
    <property type="nucleotide sequence ID" value="NZ_VCMV01000009.1"/>
</dbReference>
<dbReference type="PANTHER" id="PTHR43649">
    <property type="entry name" value="ARABINOSE-BINDING PROTEIN-RELATED"/>
    <property type="match status" value="1"/>
</dbReference>
<comment type="caution">
    <text evidence="5">The sequence shown here is derived from an EMBL/GenBank/DDBJ whole genome shotgun (WGS) entry which is preliminary data.</text>
</comment>
<dbReference type="SUPFAM" id="SSF53850">
    <property type="entry name" value="Periplasmic binding protein-like II"/>
    <property type="match status" value="1"/>
</dbReference>
<dbReference type="InterPro" id="IPR006059">
    <property type="entry name" value="SBP"/>
</dbReference>
<feature type="signal peptide" evidence="4">
    <location>
        <begin position="1"/>
        <end position="21"/>
    </location>
</feature>
<dbReference type="CDD" id="cd14748">
    <property type="entry name" value="PBP2_UgpB"/>
    <property type="match status" value="1"/>
</dbReference>
<evidence type="ECO:0000256" key="1">
    <source>
        <dbReference type="ARBA" id="ARBA00004418"/>
    </source>
</evidence>
<dbReference type="GO" id="GO:0042597">
    <property type="term" value="C:periplasmic space"/>
    <property type="evidence" value="ECO:0007669"/>
    <property type="project" value="UniProtKB-SubCell"/>
</dbReference>
<accession>A0A5N3PE86</accession>
<dbReference type="Gene3D" id="3.40.190.10">
    <property type="entry name" value="Periplasmic binding protein-like II"/>
    <property type="match status" value="1"/>
</dbReference>
<sequence length="434" mass="46664">MNRKTFLTGALALLATGVAYPALGQSIPATVDQPVTISYYNYNLASAGNGAEATKRLIAKFEAANPNIKVKGVGASSADITSRIQADVAAGRIPDVVQMVFSDLEFTVDNLGAAALEQIVPETELKAHFEGISPNGLQLGVLNGKTYGLAYTFSTPVLFYNADLFKAAGLDPDNPPKTWAEVKAAGLAITKKTKAEGIATGIFGPSAGDWLFQGVLRSNNGSLMSPDRKTLAFAEPASVEAVAMLRDLYDSGAYTNLDITAAMEAMASGNVGMYLQTSAIQGFLVKGSQGKFDLRASTMPRFGDKPQRPNNSGSALVILSRDPLKRRAAWELMKFMTSKEAYTVITSEIGYLPLRADIVEDPKYLGNWVKEHPLIQPNLEQLRMLERWESFPGPNYRQIQKTMMEGAEMAVFGGTDPAAAMQAAQKSAQAMMPK</sequence>
<dbReference type="EMBL" id="VCMV01000009">
    <property type="protein sequence ID" value="KAB0268024.1"/>
    <property type="molecule type" value="Genomic_DNA"/>
</dbReference>
<evidence type="ECO:0000313" key="5">
    <source>
        <dbReference type="EMBL" id="KAB0268024.1"/>
    </source>
</evidence>
<dbReference type="Pfam" id="PF13416">
    <property type="entry name" value="SBP_bac_8"/>
    <property type="match status" value="1"/>
</dbReference>
<evidence type="ECO:0000256" key="4">
    <source>
        <dbReference type="SAM" id="SignalP"/>
    </source>
</evidence>
<dbReference type="Proteomes" id="UP000325684">
    <property type="component" value="Unassembled WGS sequence"/>
</dbReference>
<evidence type="ECO:0000256" key="3">
    <source>
        <dbReference type="ARBA" id="ARBA00022764"/>
    </source>
</evidence>
<dbReference type="OrthoDB" id="9805950at2"/>
<proteinExistence type="inferred from homology"/>
<organism evidence="5 6">
    <name type="scientific">Microvirga brassicacearum</name>
    <dbReference type="NCBI Taxonomy" id="2580413"/>
    <lineage>
        <taxon>Bacteria</taxon>
        <taxon>Pseudomonadati</taxon>
        <taxon>Pseudomonadota</taxon>
        <taxon>Alphaproteobacteria</taxon>
        <taxon>Hyphomicrobiales</taxon>
        <taxon>Methylobacteriaceae</taxon>
        <taxon>Microvirga</taxon>
    </lineage>
</organism>
<reference evidence="5 6" key="1">
    <citation type="journal article" date="2019" name="Microorganisms">
        <title>Genome Insights into the Novel Species Microvirga brassicacearum, a Rapeseed Endophyte with Biotechnological Potential.</title>
        <authorList>
            <person name="Jimenez-Gomez A."/>
            <person name="Saati-Santamaria Z."/>
            <person name="Igual J.M."/>
            <person name="Rivas R."/>
            <person name="Mateos P.F."/>
            <person name="Garcia-Fraile P."/>
        </authorList>
    </citation>
    <scope>NUCLEOTIDE SEQUENCE [LARGE SCALE GENOMIC DNA]</scope>
    <source>
        <strain evidence="5 6">CDVBN77</strain>
    </source>
</reference>
<dbReference type="PANTHER" id="PTHR43649:SF12">
    <property type="entry name" value="DIACETYLCHITOBIOSE BINDING PROTEIN DASA"/>
    <property type="match status" value="1"/>
</dbReference>
<gene>
    <name evidence="5" type="ORF">FEZ63_06560</name>
</gene>
<evidence type="ECO:0000256" key="2">
    <source>
        <dbReference type="ARBA" id="ARBA00008520"/>
    </source>
</evidence>
<keyword evidence="3" id="KW-0574">Periplasm</keyword>
<name>A0A5N3PE86_9HYPH</name>
<feature type="chain" id="PRO_5024439232" evidence="4">
    <location>
        <begin position="22"/>
        <end position="434"/>
    </location>
</feature>
<comment type="similarity">
    <text evidence="2">Belongs to the bacterial solute-binding protein 1 family.</text>
</comment>
<comment type="subcellular location">
    <subcellularLocation>
        <location evidence="1">Periplasm</location>
    </subcellularLocation>
</comment>
<evidence type="ECO:0000313" key="6">
    <source>
        <dbReference type="Proteomes" id="UP000325684"/>
    </source>
</evidence>
<keyword evidence="6" id="KW-1185">Reference proteome</keyword>